<dbReference type="SMART" id="SM00387">
    <property type="entry name" value="HATPase_c"/>
    <property type="match status" value="1"/>
</dbReference>
<keyword evidence="10" id="KW-1133">Transmembrane helix</keyword>
<dbReference type="PRINTS" id="PR00344">
    <property type="entry name" value="BCTRLSENSOR"/>
</dbReference>
<dbReference type="PANTHER" id="PTHR42878:SF7">
    <property type="entry name" value="SENSOR HISTIDINE KINASE GLRK"/>
    <property type="match status" value="1"/>
</dbReference>
<proteinExistence type="predicted"/>
<evidence type="ECO:0000256" key="10">
    <source>
        <dbReference type="SAM" id="Phobius"/>
    </source>
</evidence>
<dbReference type="InterPro" id="IPR036097">
    <property type="entry name" value="HisK_dim/P_sf"/>
</dbReference>
<evidence type="ECO:0000256" key="9">
    <source>
        <dbReference type="SAM" id="MobiDB-lite"/>
    </source>
</evidence>
<dbReference type="EC" id="2.7.13.3" evidence="2"/>
<evidence type="ECO:0000256" key="6">
    <source>
        <dbReference type="ARBA" id="ARBA00022777"/>
    </source>
</evidence>
<comment type="catalytic activity">
    <reaction evidence="1">
        <text>ATP + protein L-histidine = ADP + protein N-phospho-L-histidine.</text>
        <dbReference type="EC" id="2.7.13.3"/>
    </reaction>
</comment>
<evidence type="ECO:0000256" key="1">
    <source>
        <dbReference type="ARBA" id="ARBA00000085"/>
    </source>
</evidence>
<dbReference type="PANTHER" id="PTHR42878">
    <property type="entry name" value="TWO-COMPONENT HISTIDINE KINASE"/>
    <property type="match status" value="1"/>
</dbReference>
<keyword evidence="4" id="KW-0808">Transferase</keyword>
<protein>
    <recommendedName>
        <fullName evidence="2">histidine kinase</fullName>
        <ecNumber evidence="2">2.7.13.3</ecNumber>
    </recommendedName>
</protein>
<name>A0ABP9VRM0_9BACT</name>
<evidence type="ECO:0000256" key="8">
    <source>
        <dbReference type="ARBA" id="ARBA00023012"/>
    </source>
</evidence>
<feature type="transmembrane region" description="Helical" evidence="10">
    <location>
        <begin position="294"/>
        <end position="316"/>
    </location>
</feature>
<dbReference type="PROSITE" id="PS50109">
    <property type="entry name" value="HIS_KIN"/>
    <property type="match status" value="1"/>
</dbReference>
<evidence type="ECO:0000256" key="2">
    <source>
        <dbReference type="ARBA" id="ARBA00012438"/>
    </source>
</evidence>
<dbReference type="CDD" id="cd00082">
    <property type="entry name" value="HisKA"/>
    <property type="match status" value="1"/>
</dbReference>
<dbReference type="Proteomes" id="UP001416858">
    <property type="component" value="Unassembled WGS sequence"/>
</dbReference>
<feature type="domain" description="Histidine kinase" evidence="11">
    <location>
        <begin position="334"/>
        <end position="554"/>
    </location>
</feature>
<keyword evidence="3" id="KW-0597">Phosphoprotein</keyword>
<sequence>MTHRLLIALIALIAAPLVLLGWGTSSLLRRQRETAQQQLHTVLQSRLLEIDQSLSEVLAGHARRISAALDRPGNPISRFEQITRHDPVVRQCFFANAKGVIVYPPKPVAEDPEAIAIYAALPAIIASNPGLEISELDRPSGDVSTKLQPTRSQPPQSKSGGKSAAKPAATTVRWQVWYMDEGSQLILWLLKSNGDSIGVLLERARWVSELIAALPDAKSVAIANPAVTKTSATQADSISCTSLVDEAGQIVYRWGSDLETADDPIAVVPLSPPLSSWQLQYNNASPLLPESGSLATMLSISGLAVMLLALGAYVMTSVQRQMHVARSRVSFAGQVSHELRTPLTNIRLYAELAESDLENLPEGDTRETIGRRLRVIDSESRRLGRLVSGVLEMVRDERNVRAPSRKPTDVDKLIDQTLAQFAPRFDTLGIEVQRDADAAGPLCVDPDIIEMVLVNLLSNVEKYAASGKYVRVASSIEGNELVVTVTDRGPGIPRRYHRKIFRPFFRLDDSIHAPSGTGIGLAIAKLAAQRHAGRLTIENVDVGTQFELRVAVDARRCDRSGT</sequence>
<evidence type="ECO:0000256" key="4">
    <source>
        <dbReference type="ARBA" id="ARBA00022679"/>
    </source>
</evidence>
<keyword evidence="5" id="KW-0547">Nucleotide-binding</keyword>
<keyword evidence="6" id="KW-0418">Kinase</keyword>
<dbReference type="SUPFAM" id="SSF47384">
    <property type="entry name" value="Homodimeric domain of signal transducing histidine kinase"/>
    <property type="match status" value="1"/>
</dbReference>
<keyword evidence="13" id="KW-1185">Reference proteome</keyword>
<keyword evidence="10" id="KW-0472">Membrane</keyword>
<dbReference type="Pfam" id="PF02518">
    <property type="entry name" value="HATPase_c"/>
    <property type="match status" value="1"/>
</dbReference>
<evidence type="ECO:0000256" key="5">
    <source>
        <dbReference type="ARBA" id="ARBA00022741"/>
    </source>
</evidence>
<keyword evidence="10" id="KW-0812">Transmembrane</keyword>
<evidence type="ECO:0000313" key="13">
    <source>
        <dbReference type="Proteomes" id="UP001416858"/>
    </source>
</evidence>
<dbReference type="InterPro" id="IPR005467">
    <property type="entry name" value="His_kinase_dom"/>
</dbReference>
<keyword evidence="8" id="KW-0902">Two-component regulatory system</keyword>
<evidence type="ECO:0000256" key="3">
    <source>
        <dbReference type="ARBA" id="ARBA00022553"/>
    </source>
</evidence>
<comment type="caution">
    <text evidence="12">The sequence shown here is derived from an EMBL/GenBank/DDBJ whole genome shotgun (WGS) entry which is preliminary data.</text>
</comment>
<feature type="region of interest" description="Disordered" evidence="9">
    <location>
        <begin position="135"/>
        <end position="167"/>
    </location>
</feature>
<keyword evidence="7" id="KW-0067">ATP-binding</keyword>
<feature type="compositionally biased region" description="Polar residues" evidence="9">
    <location>
        <begin position="142"/>
        <end position="156"/>
    </location>
</feature>
<dbReference type="SMART" id="SM00388">
    <property type="entry name" value="HisKA"/>
    <property type="match status" value="1"/>
</dbReference>
<dbReference type="RefSeq" id="WP_345684635.1">
    <property type="nucleotide sequence ID" value="NZ_BAABRO010000006.1"/>
</dbReference>
<dbReference type="InterPro" id="IPR036890">
    <property type="entry name" value="HATPase_C_sf"/>
</dbReference>
<organism evidence="12 13">
    <name type="scientific">Novipirellula caenicola</name>
    <dbReference type="NCBI Taxonomy" id="1536901"/>
    <lineage>
        <taxon>Bacteria</taxon>
        <taxon>Pseudomonadati</taxon>
        <taxon>Planctomycetota</taxon>
        <taxon>Planctomycetia</taxon>
        <taxon>Pirellulales</taxon>
        <taxon>Pirellulaceae</taxon>
        <taxon>Novipirellula</taxon>
    </lineage>
</organism>
<evidence type="ECO:0000259" key="11">
    <source>
        <dbReference type="PROSITE" id="PS50109"/>
    </source>
</evidence>
<evidence type="ECO:0000313" key="12">
    <source>
        <dbReference type="EMBL" id="GAA5507797.1"/>
    </source>
</evidence>
<evidence type="ECO:0000256" key="7">
    <source>
        <dbReference type="ARBA" id="ARBA00022840"/>
    </source>
</evidence>
<dbReference type="InterPro" id="IPR003661">
    <property type="entry name" value="HisK_dim/P_dom"/>
</dbReference>
<dbReference type="EMBL" id="BAABRO010000006">
    <property type="protein sequence ID" value="GAA5507797.1"/>
    <property type="molecule type" value="Genomic_DNA"/>
</dbReference>
<dbReference type="SUPFAM" id="SSF55874">
    <property type="entry name" value="ATPase domain of HSP90 chaperone/DNA topoisomerase II/histidine kinase"/>
    <property type="match status" value="1"/>
</dbReference>
<gene>
    <name evidence="12" type="primary">sasA_11</name>
    <name evidence="12" type="ORF">Rcae01_03255</name>
</gene>
<dbReference type="InterPro" id="IPR003594">
    <property type="entry name" value="HATPase_dom"/>
</dbReference>
<dbReference type="Gene3D" id="1.10.287.130">
    <property type="match status" value="1"/>
</dbReference>
<accession>A0ABP9VRM0</accession>
<dbReference type="Pfam" id="PF00512">
    <property type="entry name" value="HisKA"/>
    <property type="match status" value="1"/>
</dbReference>
<dbReference type="InterPro" id="IPR004358">
    <property type="entry name" value="Sig_transdc_His_kin-like_C"/>
</dbReference>
<reference evidence="12 13" key="1">
    <citation type="submission" date="2024-02" db="EMBL/GenBank/DDBJ databases">
        <title>Rhodopirellula caenicola NBRC 110016.</title>
        <authorList>
            <person name="Ichikawa N."/>
            <person name="Katano-Makiyama Y."/>
            <person name="Hidaka K."/>
        </authorList>
    </citation>
    <scope>NUCLEOTIDE SEQUENCE [LARGE SCALE GENOMIC DNA]</scope>
    <source>
        <strain evidence="12 13">NBRC 110016</strain>
    </source>
</reference>
<feature type="compositionally biased region" description="Low complexity" evidence="9">
    <location>
        <begin position="157"/>
        <end position="167"/>
    </location>
</feature>
<dbReference type="InterPro" id="IPR050351">
    <property type="entry name" value="BphY/WalK/GraS-like"/>
</dbReference>
<dbReference type="Gene3D" id="3.30.565.10">
    <property type="entry name" value="Histidine kinase-like ATPase, C-terminal domain"/>
    <property type="match status" value="1"/>
</dbReference>